<evidence type="ECO:0000313" key="2">
    <source>
        <dbReference type="Proteomes" id="UP001058461"/>
    </source>
</evidence>
<dbReference type="InterPro" id="IPR024524">
    <property type="entry name" value="DUF3800"/>
</dbReference>
<organism evidence="1 2">
    <name type="scientific">Marinobacterium rhizophilum</name>
    <dbReference type="NCBI Taxonomy" id="420402"/>
    <lineage>
        <taxon>Bacteria</taxon>
        <taxon>Pseudomonadati</taxon>
        <taxon>Pseudomonadota</taxon>
        <taxon>Gammaproteobacteria</taxon>
        <taxon>Oceanospirillales</taxon>
        <taxon>Oceanospirillaceae</taxon>
        <taxon>Marinobacterium</taxon>
    </lineage>
</organism>
<accession>A0ABY5HMB5</accession>
<dbReference type="Proteomes" id="UP001058461">
    <property type="component" value="Chromosome"/>
</dbReference>
<protein>
    <submittedName>
        <fullName evidence="1">DUF3800 domain-containing protein</fullName>
    </submittedName>
</protein>
<sequence length="271" mass="30738">MGATSTFHLYIDDTGTRCPDRKTTVTRSDGMDHFAFGGYLVAAEDIDHIDQQHAQLVTDFGLTGPLHSTKIRGKKGAFSWLRCEDDRSRAFYEQLNQFVITAPIVATGCVVDRPGYVARYLERYDNKKWMLCKSAYSILIERAAKYAKKHDRKLAVYVEATGKREDALLKQYHVDIVDNGLPFNPATSGIYAPLEPADFKSILLKTPKFVKKDSGRMQLADLVAYAVAKGQYDSSYRAYEELRKHSRLIDNVLEDEEAIRAVGIKRYCFDN</sequence>
<keyword evidence="2" id="KW-1185">Reference proteome</keyword>
<dbReference type="EMBL" id="CP073347">
    <property type="protein sequence ID" value="UTW12952.1"/>
    <property type="molecule type" value="Genomic_DNA"/>
</dbReference>
<dbReference type="Pfam" id="PF12686">
    <property type="entry name" value="DUF3800"/>
    <property type="match status" value="1"/>
</dbReference>
<dbReference type="RefSeq" id="WP_255855098.1">
    <property type="nucleotide sequence ID" value="NZ_CP073347.1"/>
</dbReference>
<name>A0ABY5HMB5_9GAMM</name>
<proteinExistence type="predicted"/>
<evidence type="ECO:0000313" key="1">
    <source>
        <dbReference type="EMBL" id="UTW12952.1"/>
    </source>
</evidence>
<gene>
    <name evidence="1" type="ORF">KDW95_04560</name>
</gene>
<reference evidence="1" key="1">
    <citation type="submission" date="2021-04" db="EMBL/GenBank/DDBJ databases">
        <title>Oceanospirillales bacteria with DddD are important DMSP degraders in coastal seawater.</title>
        <authorList>
            <person name="Liu J."/>
        </authorList>
    </citation>
    <scope>NUCLEOTIDE SEQUENCE</scope>
    <source>
        <strain evidence="1">D13-1</strain>
    </source>
</reference>